<feature type="compositionally biased region" description="Basic and acidic residues" evidence="6">
    <location>
        <begin position="15"/>
        <end position="33"/>
    </location>
</feature>
<dbReference type="Gene3D" id="3.60.10.10">
    <property type="entry name" value="Endonuclease/exonuclease/phosphatase"/>
    <property type="match status" value="1"/>
</dbReference>
<evidence type="ECO:0000256" key="1">
    <source>
        <dbReference type="ARBA" id="ARBA00004760"/>
    </source>
</evidence>
<feature type="compositionally biased region" description="Basic and acidic residues" evidence="6">
    <location>
        <begin position="111"/>
        <end position="120"/>
    </location>
</feature>
<evidence type="ECO:0000259" key="7">
    <source>
        <dbReference type="Pfam" id="PF03372"/>
    </source>
</evidence>
<dbReference type="GO" id="GO:0006684">
    <property type="term" value="P:sphingomyelin metabolic process"/>
    <property type="evidence" value="ECO:0007669"/>
    <property type="project" value="TreeGrafter"/>
</dbReference>
<evidence type="ECO:0000256" key="3">
    <source>
        <dbReference type="ARBA" id="ARBA00006335"/>
    </source>
</evidence>
<dbReference type="PANTHER" id="PTHR16320:SF9">
    <property type="entry name" value="SPHINGOMYELIN PHOSPHODIESTERASE 5"/>
    <property type="match status" value="1"/>
</dbReference>
<feature type="compositionally biased region" description="Basic and acidic residues" evidence="6">
    <location>
        <begin position="48"/>
        <end position="57"/>
    </location>
</feature>
<dbReference type="GO" id="GO:0004767">
    <property type="term" value="F:sphingomyelin phosphodiesterase activity"/>
    <property type="evidence" value="ECO:0007669"/>
    <property type="project" value="UniProtKB-EC"/>
</dbReference>
<dbReference type="Proteomes" id="UP000472261">
    <property type="component" value="Unplaced"/>
</dbReference>
<comment type="pathway">
    <text evidence="1">Lipid metabolism; sphingolipid metabolism.</text>
</comment>
<feature type="compositionally biased region" description="Low complexity" evidence="6">
    <location>
        <begin position="58"/>
        <end position="68"/>
    </location>
</feature>
<keyword evidence="5" id="KW-0443">Lipid metabolism</keyword>
<name>A0A669Q5L9_PHACC</name>
<comment type="similarity">
    <text evidence="3">Belongs to the neutral sphingomyelinase family.</text>
</comment>
<evidence type="ECO:0000256" key="6">
    <source>
        <dbReference type="SAM" id="MobiDB-lite"/>
    </source>
</evidence>
<protein>
    <recommendedName>
        <fullName evidence="4">sphingomyelin phosphodiesterase</fullName>
        <ecNumber evidence="4">3.1.4.12</ecNumber>
    </recommendedName>
</protein>
<reference evidence="8" key="1">
    <citation type="submission" date="2025-08" db="UniProtKB">
        <authorList>
            <consortium name="Ensembl"/>
        </authorList>
    </citation>
    <scope>IDENTIFICATION</scope>
</reference>
<dbReference type="Pfam" id="PF03372">
    <property type="entry name" value="Exo_endo_phos"/>
    <property type="match status" value="1"/>
</dbReference>
<dbReference type="EC" id="3.1.4.12" evidence="4"/>
<evidence type="ECO:0000256" key="2">
    <source>
        <dbReference type="ARBA" id="ARBA00004991"/>
    </source>
</evidence>
<evidence type="ECO:0000313" key="8">
    <source>
        <dbReference type="Ensembl" id="ENSPCLP00000015080.1"/>
    </source>
</evidence>
<dbReference type="Ensembl" id="ENSPCLT00000019863.1">
    <property type="protein sequence ID" value="ENSPCLP00000015080.1"/>
    <property type="gene ID" value="ENSPCLG00000012300.1"/>
</dbReference>
<dbReference type="GO" id="GO:0005737">
    <property type="term" value="C:cytoplasm"/>
    <property type="evidence" value="ECO:0007669"/>
    <property type="project" value="TreeGrafter"/>
</dbReference>
<dbReference type="SUPFAM" id="SSF56219">
    <property type="entry name" value="DNase I-like"/>
    <property type="match status" value="1"/>
</dbReference>
<feature type="compositionally biased region" description="Basic and acidic residues" evidence="6">
    <location>
        <begin position="76"/>
        <end position="93"/>
    </location>
</feature>
<evidence type="ECO:0000256" key="4">
    <source>
        <dbReference type="ARBA" id="ARBA00012369"/>
    </source>
</evidence>
<evidence type="ECO:0000256" key="5">
    <source>
        <dbReference type="ARBA" id="ARBA00022919"/>
    </source>
</evidence>
<accession>A0A669Q5L9</accession>
<dbReference type="InterPro" id="IPR038772">
    <property type="entry name" value="Sph/SMPD2-like"/>
</dbReference>
<feature type="compositionally biased region" description="Pro residues" evidence="6">
    <location>
        <begin position="150"/>
        <end position="159"/>
    </location>
</feature>
<dbReference type="PANTHER" id="PTHR16320">
    <property type="entry name" value="SPHINGOMYELINASE FAMILY MEMBER"/>
    <property type="match status" value="1"/>
</dbReference>
<dbReference type="InterPro" id="IPR036691">
    <property type="entry name" value="Endo/exonu/phosph_ase_sf"/>
</dbReference>
<sequence>MGAPKEGAWITPTEPSKDNQRDTVIDIPRDGVKDTAWGPTTTDTPWHAVKDPPKDPTMETPTDPTTHTLRVGTRVTPKDPTPRDGDTPWDELRVTPMDNDTPWDPTGATPKHRDPQRDPTRTTPMLRATPMDNDTPWDPTGATPRRRDPPTPPPSPPPRTWLGSSPQLWERFPPAADFVCLQEVFDPVAEALLCRQLKLRYPHVLHGVGAGGLRAGGLKVLGSGLLVASRYPVMAASFYCYPNGAGEDALAAKGLLCIQVSLGHVSGCRLLGYVSCTHLQAPERDAAIRNEQLRLALLWVQHFQEMHSNRGDVVGFDVLCGDLNFDNCSRGTLLDYLKIYDDPINSPEKMRR</sequence>
<comment type="pathway">
    <text evidence="2">Sphingolipid metabolism.</text>
</comment>
<reference evidence="8" key="2">
    <citation type="submission" date="2025-09" db="UniProtKB">
        <authorList>
            <consortium name="Ensembl"/>
        </authorList>
    </citation>
    <scope>IDENTIFICATION</scope>
</reference>
<dbReference type="GO" id="GO:0016020">
    <property type="term" value="C:membrane"/>
    <property type="evidence" value="ECO:0007669"/>
    <property type="project" value="GOC"/>
</dbReference>
<dbReference type="InterPro" id="IPR005135">
    <property type="entry name" value="Endo/exonuclease/phosphatase"/>
</dbReference>
<proteinExistence type="inferred from homology"/>
<feature type="region of interest" description="Disordered" evidence="6">
    <location>
        <begin position="1"/>
        <end position="166"/>
    </location>
</feature>
<keyword evidence="5" id="KW-0746">Sphingolipid metabolism</keyword>
<evidence type="ECO:0000313" key="9">
    <source>
        <dbReference type="Proteomes" id="UP000472261"/>
    </source>
</evidence>
<gene>
    <name evidence="8" type="primary">LOC116235333</name>
</gene>
<feature type="domain" description="Endonuclease/exonuclease/phosphatase" evidence="7">
    <location>
        <begin position="175"/>
        <end position="332"/>
    </location>
</feature>
<keyword evidence="9" id="KW-1185">Reference proteome</keyword>
<organism evidence="8 9">
    <name type="scientific">Phasianus colchicus</name>
    <name type="common">Common pheasant</name>
    <dbReference type="NCBI Taxonomy" id="9054"/>
    <lineage>
        <taxon>Eukaryota</taxon>
        <taxon>Metazoa</taxon>
        <taxon>Chordata</taxon>
        <taxon>Craniata</taxon>
        <taxon>Vertebrata</taxon>
        <taxon>Euteleostomi</taxon>
        <taxon>Archelosauria</taxon>
        <taxon>Archosauria</taxon>
        <taxon>Dinosauria</taxon>
        <taxon>Saurischia</taxon>
        <taxon>Theropoda</taxon>
        <taxon>Coelurosauria</taxon>
        <taxon>Aves</taxon>
        <taxon>Neognathae</taxon>
        <taxon>Galloanserae</taxon>
        <taxon>Galliformes</taxon>
        <taxon>Phasianidae</taxon>
        <taxon>Phasianinae</taxon>
        <taxon>Phasianus</taxon>
    </lineage>
</organism>
<dbReference type="AlphaFoldDB" id="A0A669Q5L9"/>